<feature type="chain" id="PRO_5001577297" description="Lipoprotein" evidence="2">
    <location>
        <begin position="18"/>
        <end position="190"/>
    </location>
</feature>
<reference evidence="3 4" key="1">
    <citation type="journal article" date="2014" name="Antonie Van Leeuwenhoek">
        <title>Hyphomonas beringensis sp. nov. and Hyphomonas chukchiensis sp. nov., isolated from surface seawater of the Bering Sea and Chukchi Sea.</title>
        <authorList>
            <person name="Li C."/>
            <person name="Lai Q."/>
            <person name="Li G."/>
            <person name="Dong C."/>
            <person name="Wang J."/>
            <person name="Liao Y."/>
            <person name="Shao Z."/>
        </authorList>
    </citation>
    <scope>NUCLEOTIDE SEQUENCE [LARGE SCALE GENOMIC DNA]</scope>
    <source>
        <strain evidence="3 4">VP2</strain>
    </source>
</reference>
<proteinExistence type="predicted"/>
<sequence>MRRTILLAAFAALAACASRGTDDSSRYAPLPAQPDAPYELPTGGPDSISIAVMDCKMPGCPIVNVLLDPDNYWQRTSNDGAYSGIAPGDLYASAKAAFEDQGFDDVASVLDITKDNPAACPQYLQRGLVYYIHLGRGGKPGQRITYDTGCSGSLDARRAEFVTEALAEMTDLTHIIDGAVTLEDDMGDEE</sequence>
<evidence type="ECO:0000313" key="4">
    <source>
        <dbReference type="Proteomes" id="UP000024816"/>
    </source>
</evidence>
<dbReference type="PATRIC" id="fig|1280952.3.peg.1425"/>
<dbReference type="STRING" id="1280952.HJA_07177"/>
<feature type="region of interest" description="Disordered" evidence="1">
    <location>
        <begin position="21"/>
        <end position="41"/>
    </location>
</feature>
<name>A0A059FEM0_9PROT</name>
<organism evidence="3 4">
    <name type="scientific">Hyphomonas jannaschiana VP2</name>
    <dbReference type="NCBI Taxonomy" id="1280952"/>
    <lineage>
        <taxon>Bacteria</taxon>
        <taxon>Pseudomonadati</taxon>
        <taxon>Pseudomonadota</taxon>
        <taxon>Alphaproteobacteria</taxon>
        <taxon>Hyphomonadales</taxon>
        <taxon>Hyphomonadaceae</taxon>
        <taxon>Hyphomonas</taxon>
    </lineage>
</organism>
<gene>
    <name evidence="3" type="ORF">HJA_07177</name>
</gene>
<evidence type="ECO:0008006" key="5">
    <source>
        <dbReference type="Google" id="ProtNLM"/>
    </source>
</evidence>
<keyword evidence="4" id="KW-1185">Reference proteome</keyword>
<evidence type="ECO:0000256" key="2">
    <source>
        <dbReference type="SAM" id="SignalP"/>
    </source>
</evidence>
<accession>A0A059FEM0</accession>
<dbReference type="RefSeq" id="WP_035580159.1">
    <property type="nucleotide sequence ID" value="NZ_ARYJ01000004.1"/>
</dbReference>
<dbReference type="EMBL" id="ARYJ01000004">
    <property type="protein sequence ID" value="KCZ89059.1"/>
    <property type="molecule type" value="Genomic_DNA"/>
</dbReference>
<dbReference type="OrthoDB" id="7618913at2"/>
<comment type="caution">
    <text evidence="3">The sequence shown here is derived from an EMBL/GenBank/DDBJ whole genome shotgun (WGS) entry which is preliminary data.</text>
</comment>
<keyword evidence="2" id="KW-0732">Signal</keyword>
<evidence type="ECO:0000256" key="1">
    <source>
        <dbReference type="SAM" id="MobiDB-lite"/>
    </source>
</evidence>
<dbReference type="PROSITE" id="PS51257">
    <property type="entry name" value="PROKAR_LIPOPROTEIN"/>
    <property type="match status" value="1"/>
</dbReference>
<feature type="signal peptide" evidence="2">
    <location>
        <begin position="1"/>
        <end position="17"/>
    </location>
</feature>
<evidence type="ECO:0000313" key="3">
    <source>
        <dbReference type="EMBL" id="KCZ89059.1"/>
    </source>
</evidence>
<protein>
    <recommendedName>
        <fullName evidence="5">Lipoprotein</fullName>
    </recommendedName>
</protein>
<dbReference type="Proteomes" id="UP000024816">
    <property type="component" value="Unassembled WGS sequence"/>
</dbReference>
<dbReference type="AlphaFoldDB" id="A0A059FEM0"/>